<evidence type="ECO:0000256" key="1">
    <source>
        <dbReference type="SAM" id="SignalP"/>
    </source>
</evidence>
<dbReference type="EMBL" id="LR593886">
    <property type="protein sequence ID" value="VTR91213.1"/>
    <property type="molecule type" value="Genomic_DNA"/>
</dbReference>
<reference evidence="2 3" key="1">
    <citation type="submission" date="2019-05" db="EMBL/GenBank/DDBJ databases">
        <authorList>
            <consortium name="Science for Life Laboratories"/>
        </authorList>
    </citation>
    <scope>NUCLEOTIDE SEQUENCE [LARGE SCALE GENOMIC DNA]</scope>
    <source>
        <strain evidence="2">Soil9</strain>
    </source>
</reference>
<evidence type="ECO:0000313" key="2">
    <source>
        <dbReference type="EMBL" id="VTR91213.1"/>
    </source>
</evidence>
<evidence type="ECO:0000313" key="3">
    <source>
        <dbReference type="Proteomes" id="UP000464178"/>
    </source>
</evidence>
<feature type="signal peptide" evidence="1">
    <location>
        <begin position="1"/>
        <end position="19"/>
    </location>
</feature>
<protein>
    <recommendedName>
        <fullName evidence="4">YHS domain-containing protein</fullName>
    </recommendedName>
</protein>
<name>A0A6P2CQN6_9BACT</name>
<feature type="chain" id="PRO_5026837445" description="YHS domain-containing protein" evidence="1">
    <location>
        <begin position="20"/>
        <end position="151"/>
    </location>
</feature>
<organism evidence="2 3">
    <name type="scientific">Gemmata massiliana</name>
    <dbReference type="NCBI Taxonomy" id="1210884"/>
    <lineage>
        <taxon>Bacteria</taxon>
        <taxon>Pseudomonadati</taxon>
        <taxon>Planctomycetota</taxon>
        <taxon>Planctomycetia</taxon>
        <taxon>Gemmatales</taxon>
        <taxon>Gemmataceae</taxon>
        <taxon>Gemmata</taxon>
    </lineage>
</organism>
<dbReference type="AlphaFoldDB" id="A0A6P2CQN6"/>
<dbReference type="Proteomes" id="UP000464178">
    <property type="component" value="Chromosome"/>
</dbReference>
<sequence length="151" mass="17054">MLRTHVAALVLLGASVVHADPPKPTAPPAEQKFCPIMTKDEIDPKESKFETYKGVKIYLCCDTCVAKFRRDPAAYLDPKFVPALAGVELPKRGIEQQFCPVYRDKKISEKDPSTTYKGVKVYFYNATAKERFEKDPERYASAEVLPQLPKK</sequence>
<dbReference type="KEGG" id="gms:SOIL9_65010"/>
<evidence type="ECO:0008006" key="4">
    <source>
        <dbReference type="Google" id="ProtNLM"/>
    </source>
</evidence>
<keyword evidence="3" id="KW-1185">Reference proteome</keyword>
<keyword evidence="1" id="KW-0732">Signal</keyword>
<dbReference type="RefSeq" id="WP_082842653.1">
    <property type="nucleotide sequence ID" value="NZ_LR593886.1"/>
</dbReference>
<accession>A0A6P2CQN6</accession>
<proteinExistence type="predicted"/>
<gene>
    <name evidence="2" type="ORF">SOIL9_65010</name>
</gene>